<dbReference type="Pfam" id="PF07727">
    <property type="entry name" value="RVT_2"/>
    <property type="match status" value="1"/>
</dbReference>
<evidence type="ECO:0000313" key="2">
    <source>
        <dbReference type="Proteomes" id="UP000515211"/>
    </source>
</evidence>
<dbReference type="RefSeq" id="XP_015943271.1">
    <property type="nucleotide sequence ID" value="XM_016087785.1"/>
</dbReference>
<dbReference type="AlphaFoldDB" id="A0A6P4BUE7"/>
<dbReference type="GeneID" id="107468480"/>
<proteinExistence type="predicted"/>
<dbReference type="InterPro" id="IPR013103">
    <property type="entry name" value="RVT_2"/>
</dbReference>
<protein>
    <submittedName>
        <fullName evidence="3">Uncharacterized mitochondrial protein AtMg00820-like</fullName>
    </submittedName>
</protein>
<name>A0A6P4BUE7_ARADU</name>
<reference evidence="2" key="1">
    <citation type="journal article" date="2016" name="Nat. Genet.">
        <title>The genome sequences of Arachis duranensis and Arachis ipaensis, the diploid ancestors of cultivated peanut.</title>
        <authorList>
            <person name="Bertioli D.J."/>
            <person name="Cannon S.B."/>
            <person name="Froenicke L."/>
            <person name="Huang G."/>
            <person name="Farmer A.D."/>
            <person name="Cannon E.K."/>
            <person name="Liu X."/>
            <person name="Gao D."/>
            <person name="Clevenger J."/>
            <person name="Dash S."/>
            <person name="Ren L."/>
            <person name="Moretzsohn M.C."/>
            <person name="Shirasawa K."/>
            <person name="Huang W."/>
            <person name="Vidigal B."/>
            <person name="Abernathy B."/>
            <person name="Chu Y."/>
            <person name="Niederhuth C.E."/>
            <person name="Umale P."/>
            <person name="Araujo A.C."/>
            <person name="Kozik A."/>
            <person name="Kim K.D."/>
            <person name="Burow M.D."/>
            <person name="Varshney R.K."/>
            <person name="Wang X."/>
            <person name="Zhang X."/>
            <person name="Barkley N."/>
            <person name="Guimaraes P.M."/>
            <person name="Isobe S."/>
            <person name="Guo B."/>
            <person name="Liao B."/>
            <person name="Stalker H.T."/>
            <person name="Schmitz R.J."/>
            <person name="Scheffler B.E."/>
            <person name="Leal-Bertioli S.C."/>
            <person name="Xun X."/>
            <person name="Jackson S.A."/>
            <person name="Michelmore R."/>
            <person name="Ozias-Akins P."/>
        </authorList>
    </citation>
    <scope>NUCLEOTIDE SEQUENCE [LARGE SCALE GENOMIC DNA]</scope>
    <source>
        <strain evidence="2">cv. V14167</strain>
    </source>
</reference>
<reference evidence="3" key="2">
    <citation type="submission" date="2025-08" db="UniProtKB">
        <authorList>
            <consortium name="RefSeq"/>
        </authorList>
    </citation>
    <scope>IDENTIFICATION</scope>
    <source>
        <tissue evidence="3">Whole plant</tissue>
    </source>
</reference>
<organism evidence="2 3">
    <name type="scientific">Arachis duranensis</name>
    <name type="common">Wild peanut</name>
    <dbReference type="NCBI Taxonomy" id="130453"/>
    <lineage>
        <taxon>Eukaryota</taxon>
        <taxon>Viridiplantae</taxon>
        <taxon>Streptophyta</taxon>
        <taxon>Embryophyta</taxon>
        <taxon>Tracheophyta</taxon>
        <taxon>Spermatophyta</taxon>
        <taxon>Magnoliopsida</taxon>
        <taxon>eudicotyledons</taxon>
        <taxon>Gunneridae</taxon>
        <taxon>Pentapetalae</taxon>
        <taxon>rosids</taxon>
        <taxon>fabids</taxon>
        <taxon>Fabales</taxon>
        <taxon>Fabaceae</taxon>
        <taxon>Papilionoideae</taxon>
        <taxon>50 kb inversion clade</taxon>
        <taxon>dalbergioids sensu lato</taxon>
        <taxon>Dalbergieae</taxon>
        <taxon>Pterocarpus clade</taxon>
        <taxon>Arachis</taxon>
    </lineage>
</organism>
<evidence type="ECO:0000313" key="3">
    <source>
        <dbReference type="RefSeq" id="XP_015943271.1"/>
    </source>
</evidence>
<gene>
    <name evidence="3" type="primary">LOC107468480</name>
</gene>
<accession>A0A6P4BUE7</accession>
<feature type="domain" description="Reverse transcriptase Ty1/copia-type" evidence="1">
    <location>
        <begin position="11"/>
        <end position="116"/>
    </location>
</feature>
<dbReference type="OrthoDB" id="7473114at2759"/>
<dbReference type="KEGG" id="adu:107468480"/>
<sequence>MKDELDALELNKTWCLIDCPAGVKPVGCKWVYRIKRKPDGSVDRYKARLVAKVFTQTKGVDFLETFFPVVKPATIKLVLASASMRHWTVHQLDVNNAFLHGDLSEDVYMTLPPGFTSP</sequence>
<evidence type="ECO:0000259" key="1">
    <source>
        <dbReference type="Pfam" id="PF07727"/>
    </source>
</evidence>
<dbReference type="InterPro" id="IPR043502">
    <property type="entry name" value="DNA/RNA_pol_sf"/>
</dbReference>
<keyword evidence="2" id="KW-1185">Reference proteome</keyword>
<dbReference type="Proteomes" id="UP000515211">
    <property type="component" value="Chromosome 10"/>
</dbReference>
<dbReference type="SUPFAM" id="SSF56672">
    <property type="entry name" value="DNA/RNA polymerases"/>
    <property type="match status" value="1"/>
</dbReference>